<dbReference type="SUPFAM" id="SSF52172">
    <property type="entry name" value="CheY-like"/>
    <property type="match status" value="1"/>
</dbReference>
<dbReference type="PROSITE" id="PS00676">
    <property type="entry name" value="SIGMA54_INTERACT_2"/>
    <property type="match status" value="1"/>
</dbReference>
<evidence type="ECO:0000256" key="6">
    <source>
        <dbReference type="ARBA" id="ARBA00023012"/>
    </source>
</evidence>
<dbReference type="STRING" id="349124.Hhal_1340"/>
<evidence type="ECO:0000256" key="10">
    <source>
        <dbReference type="ARBA" id="ARBA00023163"/>
    </source>
</evidence>
<dbReference type="InterPro" id="IPR058031">
    <property type="entry name" value="AAA_lid_NorR"/>
</dbReference>
<dbReference type="FunFam" id="3.40.50.2300:FF:000018">
    <property type="entry name" value="DNA-binding transcriptional regulator NtrC"/>
    <property type="match status" value="1"/>
</dbReference>
<dbReference type="EMBL" id="CP000544">
    <property type="protein sequence ID" value="ABM62107.1"/>
    <property type="molecule type" value="Genomic_DNA"/>
</dbReference>
<keyword evidence="8" id="KW-0238">DNA-binding</keyword>
<proteinExistence type="predicted"/>
<evidence type="ECO:0000313" key="15">
    <source>
        <dbReference type="Proteomes" id="UP000000647"/>
    </source>
</evidence>
<dbReference type="GO" id="GO:0006355">
    <property type="term" value="P:regulation of DNA-templated transcription"/>
    <property type="evidence" value="ECO:0007669"/>
    <property type="project" value="InterPro"/>
</dbReference>
<dbReference type="PANTHER" id="PTHR32071">
    <property type="entry name" value="TRANSCRIPTIONAL REGULATORY PROTEIN"/>
    <property type="match status" value="1"/>
</dbReference>
<dbReference type="PANTHER" id="PTHR32071:SF116">
    <property type="entry name" value="TRANSCRIPTIONAL REGULATORY PROTEIN GLRR"/>
    <property type="match status" value="1"/>
</dbReference>
<dbReference type="GO" id="GO:0005737">
    <property type="term" value="C:cytoplasm"/>
    <property type="evidence" value="ECO:0007669"/>
    <property type="project" value="UniProtKB-SubCell"/>
</dbReference>
<reference evidence="15" key="1">
    <citation type="submission" date="2006-12" db="EMBL/GenBank/DDBJ databases">
        <title>Complete sequence of Halorhodospira halophila SL1.</title>
        <authorList>
            <consortium name="US DOE Joint Genome Institute"/>
            <person name="Copeland A."/>
            <person name="Lucas S."/>
            <person name="Lapidus A."/>
            <person name="Barry K."/>
            <person name="Detter J.C."/>
            <person name="Glavina del Rio T."/>
            <person name="Hammon N."/>
            <person name="Israni S."/>
            <person name="Dalin E."/>
            <person name="Tice H."/>
            <person name="Pitluck S."/>
            <person name="Saunders E."/>
            <person name="Brettin T."/>
            <person name="Bruce D."/>
            <person name="Han C."/>
            <person name="Tapia R."/>
            <person name="Schmutz J."/>
            <person name="Larimer F."/>
            <person name="Land M."/>
            <person name="Hauser L."/>
            <person name="Kyrpides N."/>
            <person name="Mikhailova N."/>
            <person name="Hoff W."/>
            <person name="Richardson P."/>
        </authorList>
    </citation>
    <scope>NUCLEOTIDE SEQUENCE [LARGE SCALE GENOMIC DNA]</scope>
    <source>
        <strain evidence="15">DSM 244 / SL1</strain>
    </source>
</reference>
<dbReference type="InterPro" id="IPR003593">
    <property type="entry name" value="AAA+_ATPase"/>
</dbReference>
<dbReference type="GO" id="GO:0043565">
    <property type="term" value="F:sequence-specific DNA binding"/>
    <property type="evidence" value="ECO:0007669"/>
    <property type="project" value="InterPro"/>
</dbReference>
<dbReference type="SUPFAM" id="SSF46689">
    <property type="entry name" value="Homeodomain-like"/>
    <property type="match status" value="1"/>
</dbReference>
<dbReference type="InterPro" id="IPR001789">
    <property type="entry name" value="Sig_transdc_resp-reg_receiver"/>
</dbReference>
<evidence type="ECO:0000256" key="7">
    <source>
        <dbReference type="ARBA" id="ARBA00023015"/>
    </source>
</evidence>
<dbReference type="Proteomes" id="UP000000647">
    <property type="component" value="Chromosome"/>
</dbReference>
<organism evidence="14 15">
    <name type="scientific">Halorhodospira halophila (strain DSM 244 / SL1)</name>
    <name type="common">Ectothiorhodospira halophila (strain DSM 244 / SL1)</name>
    <dbReference type="NCBI Taxonomy" id="349124"/>
    <lineage>
        <taxon>Bacteria</taxon>
        <taxon>Pseudomonadati</taxon>
        <taxon>Pseudomonadota</taxon>
        <taxon>Gammaproteobacteria</taxon>
        <taxon>Chromatiales</taxon>
        <taxon>Ectothiorhodospiraceae</taxon>
        <taxon>Halorhodospira</taxon>
    </lineage>
</organism>
<dbReference type="InterPro" id="IPR025944">
    <property type="entry name" value="Sigma_54_int_dom_CS"/>
</dbReference>
<dbReference type="Pfam" id="PF25601">
    <property type="entry name" value="AAA_lid_14"/>
    <property type="match status" value="1"/>
</dbReference>
<gene>
    <name evidence="14" type="ordered locus">Hhal_1340</name>
</gene>
<keyword evidence="15" id="KW-1185">Reference proteome</keyword>
<dbReference type="Gene3D" id="1.10.8.60">
    <property type="match status" value="1"/>
</dbReference>
<dbReference type="KEGG" id="hha:Hhal_1340"/>
<dbReference type="RefSeq" id="WP_011814129.1">
    <property type="nucleotide sequence ID" value="NC_008789.1"/>
</dbReference>
<dbReference type="PROSITE" id="PS00688">
    <property type="entry name" value="SIGMA54_INTERACT_3"/>
    <property type="match status" value="1"/>
</dbReference>
<dbReference type="InterPro" id="IPR002197">
    <property type="entry name" value="HTH_Fis"/>
</dbReference>
<keyword evidence="4" id="KW-0547">Nucleotide-binding</keyword>
<dbReference type="Gene3D" id="1.10.10.60">
    <property type="entry name" value="Homeodomain-like"/>
    <property type="match status" value="1"/>
</dbReference>
<dbReference type="PROSITE" id="PS50045">
    <property type="entry name" value="SIGMA54_INTERACT_4"/>
    <property type="match status" value="1"/>
</dbReference>
<evidence type="ECO:0000256" key="2">
    <source>
        <dbReference type="ARBA" id="ARBA00022490"/>
    </source>
</evidence>
<dbReference type="InterPro" id="IPR009057">
    <property type="entry name" value="Homeodomain-like_sf"/>
</dbReference>
<keyword evidence="2" id="KW-0963">Cytoplasm</keyword>
<evidence type="ECO:0000256" key="4">
    <source>
        <dbReference type="ARBA" id="ARBA00022741"/>
    </source>
</evidence>
<dbReference type="HOGENOM" id="CLU_000445_0_6_6"/>
<keyword evidence="7" id="KW-0805">Transcription regulation</keyword>
<evidence type="ECO:0000256" key="1">
    <source>
        <dbReference type="ARBA" id="ARBA00004496"/>
    </source>
</evidence>
<comment type="subcellular location">
    <subcellularLocation>
        <location evidence="1">Cytoplasm</location>
    </subcellularLocation>
</comment>
<feature type="domain" description="Response regulatory" evidence="13">
    <location>
        <begin position="6"/>
        <end position="120"/>
    </location>
</feature>
<evidence type="ECO:0000256" key="8">
    <source>
        <dbReference type="ARBA" id="ARBA00023125"/>
    </source>
</evidence>
<evidence type="ECO:0000256" key="3">
    <source>
        <dbReference type="ARBA" id="ARBA00022553"/>
    </source>
</evidence>
<dbReference type="PROSITE" id="PS50110">
    <property type="entry name" value="RESPONSE_REGULATORY"/>
    <property type="match status" value="1"/>
</dbReference>
<dbReference type="AlphaFoldDB" id="A1WWP5"/>
<dbReference type="InterPro" id="IPR027417">
    <property type="entry name" value="P-loop_NTPase"/>
</dbReference>
<feature type="modified residue" description="4-aspartylphosphate" evidence="11">
    <location>
        <position position="55"/>
    </location>
</feature>
<reference evidence="14 15" key="2">
    <citation type="journal article" date="2013" name="Stand. Genomic Sci.">
        <title>Complete genome sequence of Halorhodospira halophila SL1.</title>
        <authorList>
            <person name="Challacombe J.F."/>
            <person name="Majid S."/>
            <person name="Deole R."/>
            <person name="Brettin T.S."/>
            <person name="Bruce D."/>
            <person name="Delano S.F."/>
            <person name="Detter J.C."/>
            <person name="Gleasner C.D."/>
            <person name="Han C.S."/>
            <person name="Misra M."/>
            <person name="Reitenga K.G."/>
            <person name="Mikhailova N."/>
            <person name="Woyke T."/>
            <person name="Pitluck S."/>
            <person name="Nolan M."/>
            <person name="Land M.L."/>
            <person name="Saunders E."/>
            <person name="Tapia R."/>
            <person name="Lapidus A."/>
            <person name="Ivanova N."/>
            <person name="Hoff W.D."/>
        </authorList>
    </citation>
    <scope>NUCLEOTIDE SEQUENCE [LARGE SCALE GENOMIC DNA]</scope>
    <source>
        <strain evidence="15">DSM 244 / SL1</strain>
    </source>
</reference>
<dbReference type="GO" id="GO:0005524">
    <property type="term" value="F:ATP binding"/>
    <property type="evidence" value="ECO:0007669"/>
    <property type="project" value="UniProtKB-KW"/>
</dbReference>
<dbReference type="Gene3D" id="3.40.50.300">
    <property type="entry name" value="P-loop containing nucleotide triphosphate hydrolases"/>
    <property type="match status" value="1"/>
</dbReference>
<evidence type="ECO:0000313" key="14">
    <source>
        <dbReference type="EMBL" id="ABM62107.1"/>
    </source>
</evidence>
<dbReference type="FunFam" id="3.40.50.300:FF:000006">
    <property type="entry name" value="DNA-binding transcriptional regulator NtrC"/>
    <property type="match status" value="1"/>
</dbReference>
<dbReference type="eggNOG" id="COG2204">
    <property type="taxonomic scope" value="Bacteria"/>
</dbReference>
<evidence type="ECO:0000256" key="9">
    <source>
        <dbReference type="ARBA" id="ARBA00023159"/>
    </source>
</evidence>
<accession>A1WWP5</accession>
<dbReference type="SMART" id="SM00448">
    <property type="entry name" value="REC"/>
    <property type="match status" value="1"/>
</dbReference>
<dbReference type="InterPro" id="IPR025943">
    <property type="entry name" value="Sigma_54_int_dom_ATP-bd_2"/>
</dbReference>
<keyword evidence="6" id="KW-0902">Two-component regulatory system</keyword>
<dbReference type="CDD" id="cd00009">
    <property type="entry name" value="AAA"/>
    <property type="match status" value="1"/>
</dbReference>
<dbReference type="FunFam" id="1.10.8.60:FF:000014">
    <property type="entry name" value="DNA-binding transcriptional regulator NtrC"/>
    <property type="match status" value="1"/>
</dbReference>
<keyword evidence="5" id="KW-0067">ATP-binding</keyword>
<dbReference type="Pfam" id="PF00158">
    <property type="entry name" value="Sigma54_activat"/>
    <property type="match status" value="1"/>
</dbReference>
<dbReference type="Gene3D" id="3.40.50.2300">
    <property type="match status" value="1"/>
</dbReference>
<feature type="domain" description="Sigma-54 factor interaction" evidence="12">
    <location>
        <begin position="140"/>
        <end position="369"/>
    </location>
</feature>
<keyword evidence="10" id="KW-0804">Transcription</keyword>
<evidence type="ECO:0000259" key="12">
    <source>
        <dbReference type="PROSITE" id="PS50045"/>
    </source>
</evidence>
<dbReference type="InterPro" id="IPR002078">
    <property type="entry name" value="Sigma_54_int"/>
</dbReference>
<sequence length="457" mass="50573">MSERPRILVVDDDPSLCRLMEMRLEASGYAPTTCESGERALAELERQPADAVITDLRMEGMDGLALFDAVRERWPALPVIILTAHGSIQDAVEATRRGVHEFLTKPFDPPELLEQLEKALTARGGQTSDTAREAGRRHGLVTRSPRMEEVLERALLVADSDANVLIQGASGSGKEIVARAVHGNSPRSQGPFIPVNCGAIPETLLESELFGHVRGAFTGADRDRAGLFRDADGGTLFLDEIGDMPLQLQVKLLRALQEQVIRPVGGRDPIPINVRVISATHRDLEAARADGSFREDLYFRLAVVTLALPPLAERREDIPLLARHFLAEATRRHGRQVEDLSPEAIEALVQAEWPGNVRQLQNVIEQCVALSTNEILPERLVRQALNQDQEPSIPTLAEAREAFERDYLIRLLKLTEGNVSQAARLAGRNRTEFYRLLGRHHLQVADFKGGTDPNEDN</sequence>
<dbReference type="Pfam" id="PF00072">
    <property type="entry name" value="Response_reg"/>
    <property type="match status" value="1"/>
</dbReference>
<dbReference type="InterPro" id="IPR011006">
    <property type="entry name" value="CheY-like_superfamily"/>
</dbReference>
<protein>
    <submittedName>
        <fullName evidence="14">Two component, sigma54 specific, transcriptional regulator, Fis family</fullName>
    </submittedName>
</protein>
<dbReference type="Pfam" id="PF02954">
    <property type="entry name" value="HTH_8"/>
    <property type="match status" value="1"/>
</dbReference>
<dbReference type="GO" id="GO:0000160">
    <property type="term" value="P:phosphorelay signal transduction system"/>
    <property type="evidence" value="ECO:0007669"/>
    <property type="project" value="UniProtKB-KW"/>
</dbReference>
<evidence type="ECO:0000259" key="13">
    <source>
        <dbReference type="PROSITE" id="PS50110"/>
    </source>
</evidence>
<keyword evidence="9" id="KW-0010">Activator</keyword>
<evidence type="ECO:0000256" key="5">
    <source>
        <dbReference type="ARBA" id="ARBA00022840"/>
    </source>
</evidence>
<dbReference type="OrthoDB" id="9804019at2"/>
<dbReference type="SMART" id="SM00382">
    <property type="entry name" value="AAA"/>
    <property type="match status" value="1"/>
</dbReference>
<evidence type="ECO:0000256" key="11">
    <source>
        <dbReference type="PROSITE-ProRule" id="PRU00169"/>
    </source>
</evidence>
<name>A1WWP5_HALHL</name>
<dbReference type="SUPFAM" id="SSF52540">
    <property type="entry name" value="P-loop containing nucleoside triphosphate hydrolases"/>
    <property type="match status" value="1"/>
</dbReference>
<keyword evidence="3 11" id="KW-0597">Phosphoprotein</keyword>